<evidence type="ECO:0000313" key="2">
    <source>
        <dbReference type="Proteomes" id="UP001062901"/>
    </source>
</evidence>
<proteinExistence type="predicted"/>
<dbReference type="EMBL" id="BAQD01000061">
    <property type="protein sequence ID" value="GBQ08062.1"/>
    <property type="molecule type" value="Genomic_DNA"/>
</dbReference>
<keyword evidence="2" id="KW-1185">Reference proteome</keyword>
<organism evidence="1 2">
    <name type="scientific">Saccharibacter floricola DSM 15669</name>
    <dbReference type="NCBI Taxonomy" id="1123227"/>
    <lineage>
        <taxon>Bacteria</taxon>
        <taxon>Pseudomonadati</taxon>
        <taxon>Pseudomonadota</taxon>
        <taxon>Alphaproteobacteria</taxon>
        <taxon>Acetobacterales</taxon>
        <taxon>Acetobacteraceae</taxon>
        <taxon>Saccharibacter</taxon>
    </lineage>
</organism>
<protein>
    <recommendedName>
        <fullName evidence="3">DUF2147 domain-containing protein</fullName>
    </recommendedName>
</protein>
<accession>A0ABQ0P0P7</accession>
<comment type="caution">
    <text evidence="1">The sequence shown here is derived from an EMBL/GenBank/DDBJ whole genome shotgun (WGS) entry which is preliminary data.</text>
</comment>
<evidence type="ECO:0000313" key="1">
    <source>
        <dbReference type="EMBL" id="GBQ08062.1"/>
    </source>
</evidence>
<reference evidence="1" key="1">
    <citation type="submission" date="2013-04" db="EMBL/GenBank/DDBJ databases">
        <title>The genome sequencing project of 58 acetic acid bacteria.</title>
        <authorList>
            <person name="Okamoto-Kainuma A."/>
            <person name="Ishikawa M."/>
            <person name="Umino S."/>
            <person name="Koizumi Y."/>
            <person name="Shiwa Y."/>
            <person name="Yoshikawa H."/>
            <person name="Matsutani M."/>
            <person name="Matsushita K."/>
        </authorList>
    </citation>
    <scope>NUCLEOTIDE SEQUENCE</scope>
    <source>
        <strain evidence="1">DSM 15669</strain>
    </source>
</reference>
<evidence type="ECO:0008006" key="3">
    <source>
        <dbReference type="Google" id="ProtNLM"/>
    </source>
</evidence>
<name>A0ABQ0P0P7_9PROT</name>
<sequence>MGLACVLLSGIGSAEATNIGSWSCTDNGMPICSYTQGDTLFQLIPTIEGEEIQVGVIAMGQCHKDATLNFSNGLQLHAGDVTDFGPAKCDYTFNVKDHSMDVMSKAFLTSTKMTFHAGAKTFIAPISENDDLVHVLQYWKRQKEQ</sequence>
<gene>
    <name evidence="1" type="ORF">AA15669_1643</name>
</gene>
<dbReference type="Proteomes" id="UP001062901">
    <property type="component" value="Unassembled WGS sequence"/>
</dbReference>